<protein>
    <submittedName>
        <fullName evidence="2">Hypothetical_protein</fullName>
    </submittedName>
</protein>
<organism evidence="1">
    <name type="scientific">Hexamita inflata</name>
    <dbReference type="NCBI Taxonomy" id="28002"/>
    <lineage>
        <taxon>Eukaryota</taxon>
        <taxon>Metamonada</taxon>
        <taxon>Diplomonadida</taxon>
        <taxon>Hexamitidae</taxon>
        <taxon>Hexamitinae</taxon>
        <taxon>Hexamita</taxon>
    </lineage>
</organism>
<gene>
    <name evidence="1" type="ORF">HINF_LOCUS29836</name>
    <name evidence="2" type="ORF">HINF_LOCUS52150</name>
</gene>
<evidence type="ECO:0000313" key="1">
    <source>
        <dbReference type="EMBL" id="CAI9942191.1"/>
    </source>
</evidence>
<keyword evidence="3" id="KW-1185">Reference proteome</keyword>
<reference evidence="1" key="1">
    <citation type="submission" date="2023-06" db="EMBL/GenBank/DDBJ databases">
        <authorList>
            <person name="Kurt Z."/>
        </authorList>
    </citation>
    <scope>NUCLEOTIDE SEQUENCE</scope>
</reference>
<accession>A0AA86U7L9</accession>
<dbReference type="Proteomes" id="UP001642409">
    <property type="component" value="Unassembled WGS sequence"/>
</dbReference>
<name>A0AA86U7L9_9EUKA</name>
<reference evidence="2 3" key="2">
    <citation type="submission" date="2024-07" db="EMBL/GenBank/DDBJ databases">
        <authorList>
            <person name="Akdeniz Z."/>
        </authorList>
    </citation>
    <scope>NUCLEOTIDE SEQUENCE [LARGE SCALE GENOMIC DNA]</scope>
</reference>
<sequence>MTNSSPNELNEAYLAKYSSNKYKDSDFQLVIRTSPKFKIVKRIIHEITPKQWEDRISTEIKLCSHEQQLNRRLQTPVKADTIYRRSRSLNRQDIYAYKPQIEELPKLKGNKQK</sequence>
<comment type="caution">
    <text evidence="1">The sequence shown here is derived from an EMBL/GenBank/DDBJ whole genome shotgun (WGS) entry which is preliminary data.</text>
</comment>
<proteinExistence type="predicted"/>
<evidence type="ECO:0000313" key="2">
    <source>
        <dbReference type="EMBL" id="CAL6066081.1"/>
    </source>
</evidence>
<evidence type="ECO:0000313" key="3">
    <source>
        <dbReference type="Proteomes" id="UP001642409"/>
    </source>
</evidence>
<dbReference type="AlphaFoldDB" id="A0AA86U7L9"/>
<dbReference type="EMBL" id="CATOUU010000698">
    <property type="protein sequence ID" value="CAI9942191.1"/>
    <property type="molecule type" value="Genomic_DNA"/>
</dbReference>
<dbReference type="EMBL" id="CAXDID020000258">
    <property type="protein sequence ID" value="CAL6066081.1"/>
    <property type="molecule type" value="Genomic_DNA"/>
</dbReference>